<reference evidence="2" key="2">
    <citation type="submission" date="2022-01" db="EMBL/GenBank/DDBJ databases">
        <authorList>
            <person name="Yamashiro T."/>
            <person name="Shiraishi A."/>
            <person name="Satake H."/>
            <person name="Nakayama K."/>
        </authorList>
    </citation>
    <scope>NUCLEOTIDE SEQUENCE</scope>
</reference>
<evidence type="ECO:0000313" key="2">
    <source>
        <dbReference type="EMBL" id="GJS82869.1"/>
    </source>
</evidence>
<feature type="region of interest" description="Disordered" evidence="1">
    <location>
        <begin position="262"/>
        <end position="295"/>
    </location>
</feature>
<feature type="compositionally biased region" description="Basic and acidic residues" evidence="1">
    <location>
        <begin position="282"/>
        <end position="295"/>
    </location>
</feature>
<dbReference type="Proteomes" id="UP001151760">
    <property type="component" value="Unassembled WGS sequence"/>
</dbReference>
<evidence type="ECO:0000313" key="3">
    <source>
        <dbReference type="Proteomes" id="UP001151760"/>
    </source>
</evidence>
<accession>A0ABQ4YYB3</accession>
<sequence>MTTTAAQQVALVNALVPLEIRVEIGKCNMRMDPTKTQKEPTYQVVLDALTLTTRYLAFLITADVPEIYMQQFWFTINKKDSTTYKFNIEKKSYKIDMEVFKEIFQIYPRLPNLDFVELLSDEEIVSFIKKLGHKGDIKSVTEVIVDQIMTNQQMQDSDAYKTYLAYATGAASPKMKRKIKKHASPSKKRYLVTIEEEEPEPAKKVVSSKKPIAKRQSTGVRIRDTPGVSVLKKKAPAKAERSKGIKLLSDASLLKEAQVQKALKRSKQDTTIHQAGGSSEGADSKLKVPDETKGK</sequence>
<evidence type="ECO:0000256" key="1">
    <source>
        <dbReference type="SAM" id="MobiDB-lite"/>
    </source>
</evidence>
<comment type="caution">
    <text evidence="2">The sequence shown here is derived from an EMBL/GenBank/DDBJ whole genome shotgun (WGS) entry which is preliminary data.</text>
</comment>
<gene>
    <name evidence="2" type="ORF">Tco_0749410</name>
</gene>
<proteinExistence type="predicted"/>
<keyword evidence="3" id="KW-1185">Reference proteome</keyword>
<organism evidence="2 3">
    <name type="scientific">Tanacetum coccineum</name>
    <dbReference type="NCBI Taxonomy" id="301880"/>
    <lineage>
        <taxon>Eukaryota</taxon>
        <taxon>Viridiplantae</taxon>
        <taxon>Streptophyta</taxon>
        <taxon>Embryophyta</taxon>
        <taxon>Tracheophyta</taxon>
        <taxon>Spermatophyta</taxon>
        <taxon>Magnoliopsida</taxon>
        <taxon>eudicotyledons</taxon>
        <taxon>Gunneridae</taxon>
        <taxon>Pentapetalae</taxon>
        <taxon>asterids</taxon>
        <taxon>campanulids</taxon>
        <taxon>Asterales</taxon>
        <taxon>Asteraceae</taxon>
        <taxon>Asteroideae</taxon>
        <taxon>Anthemideae</taxon>
        <taxon>Anthemidinae</taxon>
        <taxon>Tanacetum</taxon>
    </lineage>
</organism>
<reference evidence="2" key="1">
    <citation type="journal article" date="2022" name="Int. J. Mol. Sci.">
        <title>Draft Genome of Tanacetum Coccineum: Genomic Comparison of Closely Related Tanacetum-Family Plants.</title>
        <authorList>
            <person name="Yamashiro T."/>
            <person name="Shiraishi A."/>
            <person name="Nakayama K."/>
            <person name="Satake H."/>
        </authorList>
    </citation>
    <scope>NUCLEOTIDE SEQUENCE</scope>
</reference>
<name>A0ABQ4YYB3_9ASTR</name>
<dbReference type="EMBL" id="BQNB010010857">
    <property type="protein sequence ID" value="GJS82869.1"/>
    <property type="molecule type" value="Genomic_DNA"/>
</dbReference>
<feature type="region of interest" description="Disordered" evidence="1">
    <location>
        <begin position="200"/>
        <end position="244"/>
    </location>
</feature>
<protein>
    <submittedName>
        <fullName evidence="2">Uncharacterized protein</fullName>
    </submittedName>
</protein>